<dbReference type="GO" id="GO:0003723">
    <property type="term" value="F:RNA binding"/>
    <property type="evidence" value="ECO:0007669"/>
    <property type="project" value="InterPro"/>
</dbReference>
<accession>A0A8J2Y9S4</accession>
<evidence type="ECO:0008006" key="3">
    <source>
        <dbReference type="Google" id="ProtNLM"/>
    </source>
</evidence>
<reference evidence="1" key="1">
    <citation type="journal article" date="2014" name="Int. J. Syst. Evol. Microbiol.">
        <title>Complete genome sequence of Corynebacterium casei LMG S-19264T (=DSM 44701T), isolated from a smear-ripened cheese.</title>
        <authorList>
            <consortium name="US DOE Joint Genome Institute (JGI-PGF)"/>
            <person name="Walter F."/>
            <person name="Albersmeier A."/>
            <person name="Kalinowski J."/>
            <person name="Ruckert C."/>
        </authorList>
    </citation>
    <scope>NUCLEOTIDE SEQUENCE</scope>
    <source>
        <strain evidence="1">CGMCC 1.12924</strain>
    </source>
</reference>
<dbReference type="InterPro" id="IPR018669">
    <property type="entry name" value="Toxin_HigB"/>
</dbReference>
<dbReference type="AlphaFoldDB" id="A0A8J2Y9S4"/>
<sequence length="98" mass="11613">MRIVTYKRIEEFVAKHADAGTPLYVWYHTVSIKNWDSINDLRRDFNGVDYVGNHRFVFNIKGNSYRLVAIISFNAKKLYIRFIGTHAEYDKLKDIKNL</sequence>
<keyword evidence="2" id="KW-1185">Reference proteome</keyword>
<dbReference type="Pfam" id="PF09907">
    <property type="entry name" value="HigB_toxin"/>
    <property type="match status" value="1"/>
</dbReference>
<dbReference type="GO" id="GO:0004519">
    <property type="term" value="F:endonuclease activity"/>
    <property type="evidence" value="ECO:0007669"/>
    <property type="project" value="InterPro"/>
</dbReference>
<organism evidence="1 2">
    <name type="scientific">Planktosalinus lacus</name>
    <dbReference type="NCBI Taxonomy" id="1526573"/>
    <lineage>
        <taxon>Bacteria</taxon>
        <taxon>Pseudomonadati</taxon>
        <taxon>Bacteroidota</taxon>
        <taxon>Flavobacteriia</taxon>
        <taxon>Flavobacteriales</taxon>
        <taxon>Flavobacteriaceae</taxon>
        <taxon>Planktosalinus</taxon>
    </lineage>
</organism>
<dbReference type="RefSeq" id="WP_188443050.1">
    <property type="nucleotide sequence ID" value="NZ_BMGK01000012.1"/>
</dbReference>
<comment type="caution">
    <text evidence="1">The sequence shown here is derived from an EMBL/GenBank/DDBJ whole genome shotgun (WGS) entry which is preliminary data.</text>
</comment>
<dbReference type="GO" id="GO:0110001">
    <property type="term" value="C:toxin-antitoxin complex"/>
    <property type="evidence" value="ECO:0007669"/>
    <property type="project" value="InterPro"/>
</dbReference>
<protein>
    <recommendedName>
        <fullName evidence="3">Type II toxin-antitoxin system HigB family toxin</fullName>
    </recommendedName>
</protein>
<name>A0A8J2Y9S4_9FLAO</name>
<reference evidence="1" key="2">
    <citation type="submission" date="2020-09" db="EMBL/GenBank/DDBJ databases">
        <authorList>
            <person name="Sun Q."/>
            <person name="Zhou Y."/>
        </authorList>
    </citation>
    <scope>NUCLEOTIDE SEQUENCE</scope>
    <source>
        <strain evidence="1">CGMCC 1.12924</strain>
    </source>
</reference>
<gene>
    <name evidence="1" type="ORF">GCM10011312_24930</name>
</gene>
<dbReference type="Proteomes" id="UP000652231">
    <property type="component" value="Unassembled WGS sequence"/>
</dbReference>
<evidence type="ECO:0000313" key="2">
    <source>
        <dbReference type="Proteomes" id="UP000652231"/>
    </source>
</evidence>
<proteinExistence type="predicted"/>
<dbReference type="EMBL" id="BMGK01000012">
    <property type="protein sequence ID" value="GGE00481.1"/>
    <property type="molecule type" value="Genomic_DNA"/>
</dbReference>
<evidence type="ECO:0000313" key="1">
    <source>
        <dbReference type="EMBL" id="GGE00481.1"/>
    </source>
</evidence>